<evidence type="ECO:0000256" key="1">
    <source>
        <dbReference type="SAM" id="MobiDB-lite"/>
    </source>
</evidence>
<name>A0AAW0IDH5_QUESU</name>
<keyword evidence="3" id="KW-1185">Reference proteome</keyword>
<sequence length="22" mass="2577">MEKRSCYVEGQNSDKQGSRFKV</sequence>
<comment type="caution">
    <text evidence="2">The sequence shown here is derived from an EMBL/GenBank/DDBJ whole genome shotgun (WGS) entry which is preliminary data.</text>
</comment>
<evidence type="ECO:0000313" key="3">
    <source>
        <dbReference type="Proteomes" id="UP000237347"/>
    </source>
</evidence>
<reference evidence="2 3" key="1">
    <citation type="journal article" date="2018" name="Sci. Data">
        <title>The draft genome sequence of cork oak.</title>
        <authorList>
            <person name="Ramos A.M."/>
            <person name="Usie A."/>
            <person name="Barbosa P."/>
            <person name="Barros P.M."/>
            <person name="Capote T."/>
            <person name="Chaves I."/>
            <person name="Simoes F."/>
            <person name="Abreu I."/>
            <person name="Carrasquinho I."/>
            <person name="Faro C."/>
            <person name="Guimaraes J.B."/>
            <person name="Mendonca D."/>
            <person name="Nobrega F."/>
            <person name="Rodrigues L."/>
            <person name="Saibo N.J.M."/>
            <person name="Varela M.C."/>
            <person name="Egas C."/>
            <person name="Matos J."/>
            <person name="Miguel C.M."/>
            <person name="Oliveira M.M."/>
            <person name="Ricardo C.P."/>
            <person name="Goncalves S."/>
        </authorList>
    </citation>
    <scope>NUCLEOTIDE SEQUENCE [LARGE SCALE GENOMIC DNA]</scope>
    <source>
        <strain evidence="3">cv. HL8</strain>
    </source>
</reference>
<dbReference type="EMBL" id="PKMF04001499">
    <property type="protein sequence ID" value="KAK7812461.1"/>
    <property type="molecule type" value="Genomic_DNA"/>
</dbReference>
<protein>
    <submittedName>
        <fullName evidence="2">Uncharacterized protein</fullName>
    </submittedName>
</protein>
<proteinExistence type="predicted"/>
<organism evidence="2 3">
    <name type="scientific">Quercus suber</name>
    <name type="common">Cork oak</name>
    <dbReference type="NCBI Taxonomy" id="58331"/>
    <lineage>
        <taxon>Eukaryota</taxon>
        <taxon>Viridiplantae</taxon>
        <taxon>Streptophyta</taxon>
        <taxon>Embryophyta</taxon>
        <taxon>Tracheophyta</taxon>
        <taxon>Spermatophyta</taxon>
        <taxon>Magnoliopsida</taxon>
        <taxon>eudicotyledons</taxon>
        <taxon>Gunneridae</taxon>
        <taxon>Pentapetalae</taxon>
        <taxon>rosids</taxon>
        <taxon>fabids</taxon>
        <taxon>Fagales</taxon>
        <taxon>Fagaceae</taxon>
        <taxon>Quercus</taxon>
    </lineage>
</organism>
<dbReference type="Proteomes" id="UP000237347">
    <property type="component" value="Unassembled WGS sequence"/>
</dbReference>
<gene>
    <name evidence="2" type="ORF">CFP56_007925</name>
</gene>
<evidence type="ECO:0000313" key="2">
    <source>
        <dbReference type="EMBL" id="KAK7812461.1"/>
    </source>
</evidence>
<accession>A0AAW0IDH5</accession>
<dbReference type="AlphaFoldDB" id="A0AAW0IDH5"/>
<feature type="region of interest" description="Disordered" evidence="1">
    <location>
        <begin position="1"/>
        <end position="22"/>
    </location>
</feature>